<organism evidence="2 3">
    <name type="scientific">Absicoccus porci</name>
    <dbReference type="NCBI Taxonomy" id="2486576"/>
    <lineage>
        <taxon>Bacteria</taxon>
        <taxon>Bacillati</taxon>
        <taxon>Bacillota</taxon>
        <taxon>Erysipelotrichia</taxon>
        <taxon>Erysipelotrichales</taxon>
        <taxon>Erysipelotrichaceae</taxon>
        <taxon>Absicoccus</taxon>
    </lineage>
</organism>
<sequence length="138" mass="15446">MGHTPLGYKIVDGKAVIDEEAAAQVRAIYKNYLNGLSLTNAAKEAGLDLFHAGAKRIMRNKHYLGDDFYPAIINKETFDAAEAEIAKRSAHLGRDDKYQAPITKKPPTAFRLGDITQNYDNEIRQAEYLYSLIESEVI</sequence>
<dbReference type="AlphaFoldDB" id="A0A3N0HXG2"/>
<dbReference type="RefSeq" id="WP_128521262.1">
    <property type="nucleotide sequence ID" value="NZ_RJQC01000006.1"/>
</dbReference>
<name>A0A3N0HXG2_9FIRM</name>
<proteinExistence type="predicted"/>
<protein>
    <submittedName>
        <fullName evidence="2">Integrase</fullName>
    </submittedName>
</protein>
<dbReference type="GO" id="GO:0003677">
    <property type="term" value="F:DNA binding"/>
    <property type="evidence" value="ECO:0007669"/>
    <property type="project" value="InterPro"/>
</dbReference>
<reference evidence="2 3" key="1">
    <citation type="submission" date="2018-11" db="EMBL/GenBank/DDBJ databases">
        <title>Clostridium sp. nov., a member of the family Erysipelotrichaceae isolated from pig faeces.</title>
        <authorList>
            <person name="Chang Y.-H."/>
        </authorList>
    </citation>
    <scope>NUCLEOTIDE SEQUENCE [LARGE SCALE GENOMIC DNA]</scope>
    <source>
        <strain evidence="2 3">YH-panp20</strain>
    </source>
</reference>
<dbReference type="OrthoDB" id="2188903at2"/>
<evidence type="ECO:0000313" key="2">
    <source>
        <dbReference type="EMBL" id="RNM29016.1"/>
    </source>
</evidence>
<dbReference type="EMBL" id="RJQC01000006">
    <property type="protein sequence ID" value="RNM29016.1"/>
    <property type="molecule type" value="Genomic_DNA"/>
</dbReference>
<evidence type="ECO:0000313" key="3">
    <source>
        <dbReference type="Proteomes" id="UP000276568"/>
    </source>
</evidence>
<dbReference type="GO" id="GO:0000150">
    <property type="term" value="F:DNA strand exchange activity"/>
    <property type="evidence" value="ECO:0007669"/>
    <property type="project" value="InterPro"/>
</dbReference>
<keyword evidence="3" id="KW-1185">Reference proteome</keyword>
<evidence type="ECO:0000259" key="1">
    <source>
        <dbReference type="PROSITE" id="PS51737"/>
    </source>
</evidence>
<dbReference type="Gene3D" id="3.90.1750.20">
    <property type="entry name" value="Putative Large Serine Recombinase, Chain B, Domain 2"/>
    <property type="match status" value="1"/>
</dbReference>
<feature type="domain" description="Recombinase" evidence="1">
    <location>
        <begin position="5"/>
        <end position="91"/>
    </location>
</feature>
<comment type="caution">
    <text evidence="2">The sequence shown here is derived from an EMBL/GenBank/DDBJ whole genome shotgun (WGS) entry which is preliminary data.</text>
</comment>
<dbReference type="PROSITE" id="PS51737">
    <property type="entry name" value="RECOMBINASE_DNA_BIND"/>
    <property type="match status" value="1"/>
</dbReference>
<dbReference type="InterPro" id="IPR038109">
    <property type="entry name" value="DNA_bind_recomb_sf"/>
</dbReference>
<dbReference type="InterPro" id="IPR011109">
    <property type="entry name" value="DNA_bind_recombinase_dom"/>
</dbReference>
<accession>A0A3N0HXG2</accession>
<gene>
    <name evidence="2" type="ORF">EDX97_11370</name>
</gene>
<dbReference type="Proteomes" id="UP000276568">
    <property type="component" value="Unassembled WGS sequence"/>
</dbReference>